<gene>
    <name evidence="7" type="ORF">LSINAPIS_LOCUS8</name>
</gene>
<feature type="domain" description="Major facilitator superfamily (MFS) profile" evidence="6">
    <location>
        <begin position="101"/>
        <end position="529"/>
    </location>
</feature>
<dbReference type="GO" id="GO:0016020">
    <property type="term" value="C:membrane"/>
    <property type="evidence" value="ECO:0007669"/>
    <property type="project" value="UniProtKB-SubCell"/>
</dbReference>
<organism evidence="7 8">
    <name type="scientific">Leptidea sinapis</name>
    <dbReference type="NCBI Taxonomy" id="189913"/>
    <lineage>
        <taxon>Eukaryota</taxon>
        <taxon>Metazoa</taxon>
        <taxon>Ecdysozoa</taxon>
        <taxon>Arthropoda</taxon>
        <taxon>Hexapoda</taxon>
        <taxon>Insecta</taxon>
        <taxon>Pterygota</taxon>
        <taxon>Neoptera</taxon>
        <taxon>Endopterygota</taxon>
        <taxon>Lepidoptera</taxon>
        <taxon>Glossata</taxon>
        <taxon>Ditrysia</taxon>
        <taxon>Papilionoidea</taxon>
        <taxon>Pieridae</taxon>
        <taxon>Dismorphiinae</taxon>
        <taxon>Leptidea</taxon>
    </lineage>
</organism>
<protein>
    <recommendedName>
        <fullName evidence="6">Major facilitator superfamily (MFS) profile domain-containing protein</fullName>
    </recommendedName>
</protein>
<feature type="transmembrane region" description="Helical" evidence="5">
    <location>
        <begin position="187"/>
        <end position="206"/>
    </location>
</feature>
<proteinExistence type="predicted"/>
<dbReference type="SUPFAM" id="SSF103473">
    <property type="entry name" value="MFS general substrate transporter"/>
    <property type="match status" value="1"/>
</dbReference>
<evidence type="ECO:0000313" key="7">
    <source>
        <dbReference type="EMBL" id="VVC86121.1"/>
    </source>
</evidence>
<dbReference type="GO" id="GO:0022857">
    <property type="term" value="F:transmembrane transporter activity"/>
    <property type="evidence" value="ECO:0007669"/>
    <property type="project" value="InterPro"/>
</dbReference>
<name>A0A5E4PJW4_9NEOP</name>
<feature type="transmembrane region" description="Helical" evidence="5">
    <location>
        <begin position="38"/>
        <end position="58"/>
    </location>
</feature>
<feature type="transmembrane region" description="Helical" evidence="5">
    <location>
        <begin position="417"/>
        <end position="437"/>
    </location>
</feature>
<feature type="transmembrane region" description="Helical" evidence="5">
    <location>
        <begin position="504"/>
        <end position="524"/>
    </location>
</feature>
<evidence type="ECO:0000256" key="4">
    <source>
        <dbReference type="ARBA" id="ARBA00023136"/>
    </source>
</evidence>
<dbReference type="AlphaFoldDB" id="A0A5E4PJW4"/>
<dbReference type="Proteomes" id="UP000324832">
    <property type="component" value="Unassembled WGS sequence"/>
</dbReference>
<evidence type="ECO:0000256" key="2">
    <source>
        <dbReference type="ARBA" id="ARBA00022692"/>
    </source>
</evidence>
<feature type="transmembrane region" description="Helical" evidence="5">
    <location>
        <begin position="387"/>
        <end position="411"/>
    </location>
</feature>
<keyword evidence="3 5" id="KW-1133">Transmembrane helix</keyword>
<evidence type="ECO:0000256" key="5">
    <source>
        <dbReference type="SAM" id="Phobius"/>
    </source>
</evidence>
<feature type="transmembrane region" description="Helical" evidence="5">
    <location>
        <begin position="164"/>
        <end position="181"/>
    </location>
</feature>
<dbReference type="Pfam" id="PF00083">
    <property type="entry name" value="Sugar_tr"/>
    <property type="match status" value="1"/>
</dbReference>
<comment type="subcellular location">
    <subcellularLocation>
        <location evidence="1">Membrane</location>
        <topology evidence="1">Multi-pass membrane protein</topology>
    </subcellularLocation>
</comment>
<evidence type="ECO:0000259" key="6">
    <source>
        <dbReference type="PROSITE" id="PS50850"/>
    </source>
</evidence>
<dbReference type="InterPro" id="IPR020846">
    <property type="entry name" value="MFS_dom"/>
</dbReference>
<keyword evidence="8" id="KW-1185">Reference proteome</keyword>
<evidence type="ECO:0000256" key="3">
    <source>
        <dbReference type="ARBA" id="ARBA00022989"/>
    </source>
</evidence>
<accession>A0A5E4PJW4</accession>
<dbReference type="EMBL" id="FZQP02000002">
    <property type="protein sequence ID" value="VVC86121.1"/>
    <property type="molecule type" value="Genomic_DNA"/>
</dbReference>
<evidence type="ECO:0000256" key="1">
    <source>
        <dbReference type="ARBA" id="ARBA00004141"/>
    </source>
</evidence>
<evidence type="ECO:0000313" key="8">
    <source>
        <dbReference type="Proteomes" id="UP000324832"/>
    </source>
</evidence>
<feature type="transmembrane region" description="Helical" evidence="5">
    <location>
        <begin position="218"/>
        <end position="240"/>
    </location>
</feature>
<feature type="transmembrane region" description="Helical" evidence="5">
    <location>
        <begin position="246"/>
        <end position="268"/>
    </location>
</feature>
<keyword evidence="2 5" id="KW-0812">Transmembrane</keyword>
<dbReference type="Gene3D" id="1.20.1250.20">
    <property type="entry name" value="MFS general substrate transporter like domains"/>
    <property type="match status" value="1"/>
</dbReference>
<keyword evidence="4 5" id="KW-0472">Membrane</keyword>
<dbReference type="PANTHER" id="PTHR24064">
    <property type="entry name" value="SOLUTE CARRIER FAMILY 22 MEMBER"/>
    <property type="match status" value="1"/>
</dbReference>
<reference evidence="7 8" key="1">
    <citation type="submission" date="2017-07" db="EMBL/GenBank/DDBJ databases">
        <authorList>
            <person name="Talla V."/>
            <person name="Backstrom N."/>
        </authorList>
    </citation>
    <scope>NUCLEOTIDE SEQUENCE [LARGE SCALE GENOMIC DNA]</scope>
</reference>
<feature type="transmembrane region" description="Helical" evidence="5">
    <location>
        <begin position="275"/>
        <end position="294"/>
    </location>
</feature>
<dbReference type="InterPro" id="IPR036259">
    <property type="entry name" value="MFS_trans_sf"/>
</dbReference>
<feature type="transmembrane region" description="Helical" evidence="5">
    <location>
        <begin position="478"/>
        <end position="497"/>
    </location>
</feature>
<sequence>MATKNYYNDDVKNNEVSETTEKVDYDQLLTSAGSFGRYQVFLFFATLPFYFYGGLTYFSQQFMTETSPNHWCWISELENLTITDRRTLAIPEDPGSRFGYSRCYAYAANFSEVLKTGEKPNASWPVQTCQNGWEFDKSEIPYPTISSELGWVCEKDSYQANAQSIFFVGSIVGGFIIGWIADRYGRLPAVTASNMIAFVAGVASVFASNFMEFAICRFFFGMSYDNCMMLMYLLVIEYVAPKYRTIIANMSFGIFFTLCIVALPWVSLACGHWKTIGLVTSIPMLSAIIFPFILPESPRWLLSKGRIDEAINIIKRIGEINKKEIAPKLLEKFKISLKKEGKEEQLSSVELLKNPVLRKVFLCTCLNYMCCMIIFDSLIRTLGSLGFDFFLSFTLVSFTEFPSLVIVAFVLDLTGRKFLSVSSLGFCCIFCILGVFVGEGLPSVICTIFARFTVNIACNTVMQWVVEILPTPLRGSGASIVHICGYVATVISPYVAYSHKLVSWLPLFIMGVVAIIGSICALVLPETAGKEMPQTLQDAEDLISNTKFFDVPFLRKKLNNTKEENNPSFQMD</sequence>
<dbReference type="PROSITE" id="PS50850">
    <property type="entry name" value="MFS"/>
    <property type="match status" value="1"/>
</dbReference>
<dbReference type="InterPro" id="IPR005828">
    <property type="entry name" value="MFS_sugar_transport-like"/>
</dbReference>
<feature type="transmembrane region" description="Helical" evidence="5">
    <location>
        <begin position="444"/>
        <end position="466"/>
    </location>
</feature>